<feature type="domain" description="TonB-dependent receptor plug" evidence="8">
    <location>
        <begin position="52"/>
        <end position="151"/>
    </location>
</feature>
<evidence type="ECO:0000256" key="5">
    <source>
        <dbReference type="ARBA" id="ARBA00023136"/>
    </source>
</evidence>
<keyword evidence="6 7" id="KW-0998">Cell outer membrane</keyword>
<dbReference type="Gene3D" id="2.40.170.20">
    <property type="entry name" value="TonB-dependent receptor, beta-barrel domain"/>
    <property type="match status" value="1"/>
</dbReference>
<dbReference type="Gene3D" id="2.170.130.10">
    <property type="entry name" value="TonB-dependent receptor, plug domain"/>
    <property type="match status" value="1"/>
</dbReference>
<dbReference type="Pfam" id="PF07715">
    <property type="entry name" value="Plug"/>
    <property type="match status" value="1"/>
</dbReference>
<evidence type="ECO:0000256" key="1">
    <source>
        <dbReference type="ARBA" id="ARBA00004571"/>
    </source>
</evidence>
<keyword evidence="5 7" id="KW-0472">Membrane</keyword>
<dbReference type="InterPro" id="IPR039426">
    <property type="entry name" value="TonB-dep_rcpt-like"/>
</dbReference>
<name>A0ABP8M558_9BACT</name>
<keyword evidence="3 7" id="KW-1134">Transmembrane beta strand</keyword>
<keyword evidence="9" id="KW-0675">Receptor</keyword>
<evidence type="ECO:0000256" key="7">
    <source>
        <dbReference type="PROSITE-ProRule" id="PRU01360"/>
    </source>
</evidence>
<dbReference type="RefSeq" id="WP_345031126.1">
    <property type="nucleotide sequence ID" value="NZ_BAABEY010000030.1"/>
</dbReference>
<evidence type="ECO:0000259" key="8">
    <source>
        <dbReference type="Pfam" id="PF07715"/>
    </source>
</evidence>
<evidence type="ECO:0000256" key="4">
    <source>
        <dbReference type="ARBA" id="ARBA00022692"/>
    </source>
</evidence>
<evidence type="ECO:0000256" key="6">
    <source>
        <dbReference type="ARBA" id="ARBA00023237"/>
    </source>
</evidence>
<evidence type="ECO:0000313" key="9">
    <source>
        <dbReference type="EMBL" id="GAA4443638.1"/>
    </source>
</evidence>
<evidence type="ECO:0000256" key="2">
    <source>
        <dbReference type="ARBA" id="ARBA00022448"/>
    </source>
</evidence>
<evidence type="ECO:0000313" key="10">
    <source>
        <dbReference type="Proteomes" id="UP001501508"/>
    </source>
</evidence>
<dbReference type="PROSITE" id="PS52016">
    <property type="entry name" value="TONB_DEPENDENT_REC_3"/>
    <property type="match status" value="1"/>
</dbReference>
<evidence type="ECO:0000256" key="3">
    <source>
        <dbReference type="ARBA" id="ARBA00022452"/>
    </source>
</evidence>
<dbReference type="PANTHER" id="PTHR30069">
    <property type="entry name" value="TONB-DEPENDENT OUTER MEMBRANE RECEPTOR"/>
    <property type="match status" value="1"/>
</dbReference>
<keyword evidence="2 7" id="KW-0813">Transport</keyword>
<gene>
    <name evidence="9" type="ORF">GCM10023091_32500</name>
</gene>
<dbReference type="Proteomes" id="UP001501508">
    <property type="component" value="Unassembled WGS sequence"/>
</dbReference>
<dbReference type="EMBL" id="BAABEY010000030">
    <property type="protein sequence ID" value="GAA4443638.1"/>
    <property type="molecule type" value="Genomic_DNA"/>
</dbReference>
<protein>
    <submittedName>
        <fullName evidence="9">TonB-dependent receptor</fullName>
    </submittedName>
</protein>
<dbReference type="InterPro" id="IPR036942">
    <property type="entry name" value="Beta-barrel_TonB_sf"/>
</dbReference>
<keyword evidence="10" id="KW-1185">Reference proteome</keyword>
<accession>A0ABP8M558</accession>
<comment type="subcellular location">
    <subcellularLocation>
        <location evidence="1 7">Cell outer membrane</location>
        <topology evidence="1 7">Multi-pass membrane protein</topology>
    </subcellularLocation>
</comment>
<comment type="caution">
    <text evidence="9">The sequence shown here is derived from an EMBL/GenBank/DDBJ whole genome shotgun (WGS) entry which is preliminary data.</text>
</comment>
<organism evidence="9 10">
    <name type="scientific">Ravibacter arvi</name>
    <dbReference type="NCBI Taxonomy" id="2051041"/>
    <lineage>
        <taxon>Bacteria</taxon>
        <taxon>Pseudomonadati</taxon>
        <taxon>Bacteroidota</taxon>
        <taxon>Cytophagia</taxon>
        <taxon>Cytophagales</taxon>
        <taxon>Spirosomataceae</taxon>
        <taxon>Ravibacter</taxon>
    </lineage>
</organism>
<proteinExistence type="inferred from homology"/>
<comment type="similarity">
    <text evidence="7">Belongs to the TonB-dependent receptor family.</text>
</comment>
<dbReference type="PANTHER" id="PTHR30069:SF36">
    <property type="entry name" value="BLL6948 PROTEIN"/>
    <property type="match status" value="1"/>
</dbReference>
<dbReference type="InterPro" id="IPR012910">
    <property type="entry name" value="Plug_dom"/>
</dbReference>
<dbReference type="SUPFAM" id="SSF56935">
    <property type="entry name" value="Porins"/>
    <property type="match status" value="1"/>
</dbReference>
<keyword evidence="4 7" id="KW-0812">Transmembrane</keyword>
<reference evidence="10" key="1">
    <citation type="journal article" date="2019" name="Int. J. Syst. Evol. Microbiol.">
        <title>The Global Catalogue of Microorganisms (GCM) 10K type strain sequencing project: providing services to taxonomists for standard genome sequencing and annotation.</title>
        <authorList>
            <consortium name="The Broad Institute Genomics Platform"/>
            <consortium name="The Broad Institute Genome Sequencing Center for Infectious Disease"/>
            <person name="Wu L."/>
            <person name="Ma J."/>
        </authorList>
    </citation>
    <scope>NUCLEOTIDE SEQUENCE [LARGE SCALE GENOMIC DNA]</scope>
    <source>
        <strain evidence="10">JCM 31920</strain>
    </source>
</reference>
<dbReference type="InterPro" id="IPR037066">
    <property type="entry name" value="Plug_dom_sf"/>
</dbReference>
<sequence>MKITTLAGLLISIHFPAVPAQSEPGRSDTVTVIHLKDVVVAGQNAEGQIIRVDLGKIPVNTSQDILRKVPGLFIAQHAGGGKAEQIFLRGYDNDHGTDIRISADGMPVNMVSHAHGQGYSDLHFLIPETIGNIDFGKGSYYADKGDFNTAGFVDFHTRRSVDHNLLKLEGGNFTTLRMVGIFSLLHDEARDKNAYLASEYHFTNGPFDVKQRFNRLNLFAKYNQRLDAHSYVNVQASTFSSGWNASGQIPERAVSEGMIGRFGSIDSTEGGNTTRTNLVVNYARELGHGASLNSNFYYSKYKFTLYSNFTFFLEHPDTGDAIRQTDDRDVYGMDHTYTRYFGSTGNNVTWKSGAGFRYDDIHDLGLSYVAHREEVTEQLASGAATEANLNAFTSVDWKMKRWTVSSGIRADWFAFGYYDRLEPAKGQQGAETMRVSPKLAFYFDPGRNLRLFLKAGKGFHSNDVRDAVIRHGKQVLPASYGTDLGLAWQPFERLLLQPALWYSFMENEFVWNGDSYGVSEAGRTRRYGADLTARYQPVDWLYLDLDANYAHPRLADAPRGQNYLELAPVFTSTGGISVQLPNGLSANFRYRYMHDRPARDDNSIVADGYLVNDLLIGYERRSWAVNVQVQNLFDVVWNEAMFAETTRLKGERPTGFEQLTFTPGTPLFAKLAFSLKF</sequence>